<protein>
    <recommendedName>
        <fullName evidence="8">Rhodopsin domain-containing protein</fullName>
    </recommendedName>
</protein>
<evidence type="ECO:0000256" key="6">
    <source>
        <dbReference type="SAM" id="MobiDB-lite"/>
    </source>
</evidence>
<feature type="transmembrane region" description="Helical" evidence="7">
    <location>
        <begin position="12"/>
        <end position="30"/>
    </location>
</feature>
<evidence type="ECO:0000313" key="10">
    <source>
        <dbReference type="Proteomes" id="UP000241462"/>
    </source>
</evidence>
<feature type="region of interest" description="Disordered" evidence="6">
    <location>
        <begin position="266"/>
        <end position="321"/>
    </location>
</feature>
<evidence type="ECO:0000256" key="3">
    <source>
        <dbReference type="ARBA" id="ARBA00022989"/>
    </source>
</evidence>
<feature type="domain" description="Rhodopsin" evidence="8">
    <location>
        <begin position="59"/>
        <end position="244"/>
    </location>
</feature>
<feature type="transmembrane region" description="Helical" evidence="7">
    <location>
        <begin position="135"/>
        <end position="157"/>
    </location>
</feature>
<dbReference type="GO" id="GO:0016020">
    <property type="term" value="C:membrane"/>
    <property type="evidence" value="ECO:0007669"/>
    <property type="project" value="UniProtKB-SubCell"/>
</dbReference>
<comment type="subcellular location">
    <subcellularLocation>
        <location evidence="1">Membrane</location>
        <topology evidence="1">Multi-pass membrane protein</topology>
    </subcellularLocation>
</comment>
<feature type="transmembrane region" description="Helical" evidence="7">
    <location>
        <begin position="178"/>
        <end position="199"/>
    </location>
</feature>
<evidence type="ECO:0000256" key="4">
    <source>
        <dbReference type="ARBA" id="ARBA00023136"/>
    </source>
</evidence>
<dbReference type="OrthoDB" id="5393606at2759"/>
<evidence type="ECO:0000256" key="7">
    <source>
        <dbReference type="SAM" id="Phobius"/>
    </source>
</evidence>
<evidence type="ECO:0000313" key="9">
    <source>
        <dbReference type="EMBL" id="PSR82548.1"/>
    </source>
</evidence>
<name>A0A2T3A468_9PEZI</name>
<dbReference type="AlphaFoldDB" id="A0A2T3A468"/>
<keyword evidence="4 7" id="KW-0472">Membrane</keyword>
<dbReference type="InterPro" id="IPR052337">
    <property type="entry name" value="SAT4-like"/>
</dbReference>
<evidence type="ECO:0000256" key="5">
    <source>
        <dbReference type="ARBA" id="ARBA00038359"/>
    </source>
</evidence>
<dbReference type="Proteomes" id="UP000241462">
    <property type="component" value="Unassembled WGS sequence"/>
</dbReference>
<organism evidence="9 10">
    <name type="scientific">Coniella lustricola</name>
    <dbReference type="NCBI Taxonomy" id="2025994"/>
    <lineage>
        <taxon>Eukaryota</taxon>
        <taxon>Fungi</taxon>
        <taxon>Dikarya</taxon>
        <taxon>Ascomycota</taxon>
        <taxon>Pezizomycotina</taxon>
        <taxon>Sordariomycetes</taxon>
        <taxon>Sordariomycetidae</taxon>
        <taxon>Diaporthales</taxon>
        <taxon>Schizoparmaceae</taxon>
        <taxon>Coniella</taxon>
    </lineage>
</organism>
<evidence type="ECO:0000256" key="2">
    <source>
        <dbReference type="ARBA" id="ARBA00022692"/>
    </source>
</evidence>
<proteinExistence type="inferred from homology"/>
<evidence type="ECO:0000256" key="1">
    <source>
        <dbReference type="ARBA" id="ARBA00004141"/>
    </source>
</evidence>
<keyword evidence="3 7" id="KW-1133">Transmembrane helix</keyword>
<feature type="transmembrane region" description="Helical" evidence="7">
    <location>
        <begin position="90"/>
        <end position="115"/>
    </location>
</feature>
<sequence length="336" mass="36360">MSGWSKNGMLAASGSLLGLATISVGLRLWARKKKQHAAFLADDALAIVAWLAVARSVFELLCLACIKLSAVFFYRRIFTSTYSVTGKKQWFNVISTVTIVVIILWLITFEFLAGFECGTDIASLWNGNYLKNCTITFPFLYGEAVSDFLLDVWILALPIPSVLQLHTSVRRKLEIGGMFLLGYIGLGASIARMVEYIVVENGGALLYLYGDTDVDDSKAVFYGILEIGISLVAINLPSCWLLLTQVAPDKVIRSIRSVISLGSLRSGRGDGNNTNETSKKAGSAASSRPSDASLRLRSDVEAQNTHTSAERGTSDLNVESLPGGVHVQSAVSISHN</sequence>
<feature type="transmembrane region" description="Helical" evidence="7">
    <location>
        <begin position="219"/>
        <end position="243"/>
    </location>
</feature>
<keyword evidence="2 7" id="KW-0812">Transmembrane</keyword>
<keyword evidence="10" id="KW-1185">Reference proteome</keyword>
<dbReference type="PANTHER" id="PTHR33048">
    <property type="entry name" value="PTH11-LIKE INTEGRAL MEMBRANE PROTEIN (AFU_ORTHOLOGUE AFUA_5G11245)"/>
    <property type="match status" value="1"/>
</dbReference>
<dbReference type="EMBL" id="KZ678475">
    <property type="protein sequence ID" value="PSR82548.1"/>
    <property type="molecule type" value="Genomic_DNA"/>
</dbReference>
<dbReference type="InterPro" id="IPR049326">
    <property type="entry name" value="Rhodopsin_dom_fungi"/>
</dbReference>
<evidence type="ECO:0000259" key="8">
    <source>
        <dbReference type="Pfam" id="PF20684"/>
    </source>
</evidence>
<accession>A0A2T3A468</accession>
<comment type="similarity">
    <text evidence="5">Belongs to the SAT4 family.</text>
</comment>
<dbReference type="STRING" id="2025994.A0A2T3A468"/>
<reference evidence="9 10" key="1">
    <citation type="journal article" date="2018" name="Mycol. Prog.">
        <title>Coniella lustricola, a new species from submerged detritus.</title>
        <authorList>
            <person name="Raudabaugh D.B."/>
            <person name="Iturriaga T."/>
            <person name="Carver A."/>
            <person name="Mondo S."/>
            <person name="Pangilinan J."/>
            <person name="Lipzen A."/>
            <person name="He G."/>
            <person name="Amirebrahimi M."/>
            <person name="Grigoriev I.V."/>
            <person name="Miller A.N."/>
        </authorList>
    </citation>
    <scope>NUCLEOTIDE SEQUENCE [LARGE SCALE GENOMIC DNA]</scope>
    <source>
        <strain evidence="9 10">B22-T-1</strain>
    </source>
</reference>
<gene>
    <name evidence="9" type="ORF">BD289DRAFT_488118</name>
</gene>
<dbReference type="PANTHER" id="PTHR33048:SF157">
    <property type="entry name" value="INTEGRAL MEMBRANE PROTEIN"/>
    <property type="match status" value="1"/>
</dbReference>
<dbReference type="Pfam" id="PF20684">
    <property type="entry name" value="Fung_rhodopsin"/>
    <property type="match status" value="1"/>
</dbReference>
<dbReference type="InParanoid" id="A0A2T3A468"/>